<dbReference type="InterPro" id="IPR038257">
    <property type="entry name" value="CRISPR-assoc_Cas3_HD_sf"/>
</dbReference>
<evidence type="ECO:0000256" key="3">
    <source>
        <dbReference type="ARBA" id="ARBA00023118"/>
    </source>
</evidence>
<dbReference type="EMBL" id="PYKK01000635">
    <property type="protein sequence ID" value="TGD44499.1"/>
    <property type="molecule type" value="Genomic_DNA"/>
</dbReference>
<keyword evidence="5" id="KW-0540">Nuclease</keyword>
<proteinExistence type="predicted"/>
<evidence type="ECO:0000313" key="5">
    <source>
        <dbReference type="EMBL" id="TGD44499.1"/>
    </source>
</evidence>
<keyword evidence="2" id="KW-0378">Hydrolase</keyword>
<dbReference type="PROSITE" id="PS51643">
    <property type="entry name" value="HD_CAS3"/>
    <property type="match status" value="1"/>
</dbReference>
<keyword evidence="1" id="KW-0479">Metal-binding</keyword>
<dbReference type="AlphaFoldDB" id="A0A659SEY9"/>
<keyword evidence="3" id="KW-0051">Antiviral defense</keyword>
<dbReference type="GO" id="GO:0016787">
    <property type="term" value="F:hydrolase activity"/>
    <property type="evidence" value="ECO:0007669"/>
    <property type="project" value="UniProtKB-KW"/>
</dbReference>
<dbReference type="InterPro" id="IPR006483">
    <property type="entry name" value="CRISPR-assoc_Cas3_HD"/>
</dbReference>
<comment type="caution">
    <text evidence="5">The sequence shown here is derived from an EMBL/GenBank/DDBJ whole genome shotgun (WGS) entry which is preliminary data.</text>
</comment>
<keyword evidence="5" id="KW-0255">Endonuclease</keyword>
<accession>A0A659SEY9</accession>
<dbReference type="NCBIfam" id="TIGR01596">
    <property type="entry name" value="cas3_HD"/>
    <property type="match status" value="1"/>
</dbReference>
<organism evidence="5 6">
    <name type="scientific">Salmonella enterica subsp. enterica serovar Poona</name>
    <dbReference type="NCBI Taxonomy" id="436295"/>
    <lineage>
        <taxon>Bacteria</taxon>
        <taxon>Pseudomonadati</taxon>
        <taxon>Pseudomonadota</taxon>
        <taxon>Gammaproteobacteria</taxon>
        <taxon>Enterobacterales</taxon>
        <taxon>Enterobacteriaceae</taxon>
        <taxon>Salmonella</taxon>
    </lineage>
</organism>
<feature type="non-terminal residue" evidence="5">
    <location>
        <position position="158"/>
    </location>
</feature>
<gene>
    <name evidence="5" type="ORF">C9F10_08785</name>
</gene>
<dbReference type="CDD" id="cd09641">
    <property type="entry name" value="Cas3''_I"/>
    <property type="match status" value="1"/>
</dbReference>
<feature type="domain" description="HD Cas3-type" evidence="4">
    <location>
        <begin position="17"/>
        <end position="158"/>
    </location>
</feature>
<evidence type="ECO:0000256" key="1">
    <source>
        <dbReference type="ARBA" id="ARBA00022723"/>
    </source>
</evidence>
<protein>
    <submittedName>
        <fullName evidence="5">CRISPR-associated endonuclease Cas3</fullName>
    </submittedName>
</protein>
<sequence>MSIYHYWGKSRRGEIDGGDDYHLLCWHSLDVAAVGYWMVINNIYFIDHYLKKLGIQDKEQAAQFFAWILCWHDIGKFAHSFQQLYRHEALNIFNEPTRHYEKIAHTTLGYVLWNSWLSECPELFPPSSLSVRKSKRVMALWRPVPSGQPGRPPAAVAE</sequence>
<dbReference type="Gene3D" id="1.10.3210.30">
    <property type="match status" value="1"/>
</dbReference>
<dbReference type="GO" id="GO:0051607">
    <property type="term" value="P:defense response to virus"/>
    <property type="evidence" value="ECO:0007669"/>
    <property type="project" value="UniProtKB-KW"/>
</dbReference>
<dbReference type="GO" id="GO:0046872">
    <property type="term" value="F:metal ion binding"/>
    <property type="evidence" value="ECO:0007669"/>
    <property type="project" value="UniProtKB-KW"/>
</dbReference>
<dbReference type="GO" id="GO:0004519">
    <property type="term" value="F:endonuclease activity"/>
    <property type="evidence" value="ECO:0007669"/>
    <property type="project" value="UniProtKB-KW"/>
</dbReference>
<dbReference type="Proteomes" id="UP000297989">
    <property type="component" value="Unassembled WGS sequence"/>
</dbReference>
<name>A0A659SEY9_SALET</name>
<dbReference type="Pfam" id="PF18019">
    <property type="entry name" value="Cas3_HD"/>
    <property type="match status" value="1"/>
</dbReference>
<reference evidence="5 6" key="1">
    <citation type="submission" date="2018-03" db="EMBL/GenBank/DDBJ databases">
        <title>Non-Typhoidal Salmonella genome sequencing and assembly.</title>
        <authorList>
            <person name="Matchawe C."/>
        </authorList>
    </citation>
    <scope>NUCLEOTIDE SEQUENCE [LARGE SCALE GENOMIC DNA]</scope>
    <source>
        <strain evidence="5 6">8EV</strain>
    </source>
</reference>
<evidence type="ECO:0000259" key="4">
    <source>
        <dbReference type="PROSITE" id="PS51643"/>
    </source>
</evidence>
<evidence type="ECO:0000256" key="2">
    <source>
        <dbReference type="ARBA" id="ARBA00022801"/>
    </source>
</evidence>
<evidence type="ECO:0000313" key="6">
    <source>
        <dbReference type="Proteomes" id="UP000297989"/>
    </source>
</evidence>